<sequence>MQAGPLSMPSPGSPTGANRLVRMSRAMEWVTTAGIVLIIALMGAALVIPPWTRNLLLAKLGEAGARLPLEPIHQAMATLILAVPVIVMIWGLWHVRLLFREFAQGHVFTDSAARHLQQFGISVLAQGPLGPLVATAIGLALSFGNPPGQRMLVLTFSVNDYLAVIVGGVLVAVAAAMREAARLADENASFV</sequence>
<reference evidence="3" key="1">
    <citation type="submission" date="2016-10" db="EMBL/GenBank/DDBJ databases">
        <authorList>
            <person name="Varghese N."/>
            <person name="Submissions S."/>
        </authorList>
    </citation>
    <scope>NUCLEOTIDE SEQUENCE [LARGE SCALE GENOMIC DNA]</scope>
    <source>
        <strain evidence="3">DSM 123</strain>
    </source>
</reference>
<dbReference type="Proteomes" id="UP000199615">
    <property type="component" value="Unassembled WGS sequence"/>
</dbReference>
<feature type="transmembrane region" description="Helical" evidence="1">
    <location>
        <begin position="29"/>
        <end position="52"/>
    </location>
</feature>
<organism evidence="2 3">
    <name type="scientific">Rhodopseudomonas pseudopalustris</name>
    <dbReference type="NCBI Taxonomy" id="1513892"/>
    <lineage>
        <taxon>Bacteria</taxon>
        <taxon>Pseudomonadati</taxon>
        <taxon>Pseudomonadota</taxon>
        <taxon>Alphaproteobacteria</taxon>
        <taxon>Hyphomicrobiales</taxon>
        <taxon>Nitrobacteraceae</taxon>
        <taxon>Rhodopseudomonas</taxon>
    </lineage>
</organism>
<name>A0A1H8LZA0_9BRAD</name>
<evidence type="ECO:0000313" key="2">
    <source>
        <dbReference type="EMBL" id="SEO10437.1"/>
    </source>
</evidence>
<keyword evidence="3" id="KW-1185">Reference proteome</keyword>
<keyword evidence="1" id="KW-0472">Membrane</keyword>
<evidence type="ECO:0000313" key="3">
    <source>
        <dbReference type="Proteomes" id="UP000199615"/>
    </source>
</evidence>
<dbReference type="RefSeq" id="WP_092681237.1">
    <property type="nucleotide sequence ID" value="NZ_FODT01000001.1"/>
</dbReference>
<dbReference type="EMBL" id="FODT01000001">
    <property type="protein sequence ID" value="SEO10437.1"/>
    <property type="molecule type" value="Genomic_DNA"/>
</dbReference>
<keyword evidence="1" id="KW-0812">Transmembrane</keyword>
<feature type="transmembrane region" description="Helical" evidence="1">
    <location>
        <begin position="119"/>
        <end position="141"/>
    </location>
</feature>
<accession>A0A1H8LZA0</accession>
<evidence type="ECO:0000256" key="1">
    <source>
        <dbReference type="SAM" id="Phobius"/>
    </source>
</evidence>
<dbReference type="OrthoDB" id="8157526at2"/>
<keyword evidence="1" id="KW-1133">Transmembrane helix</keyword>
<evidence type="ECO:0008006" key="4">
    <source>
        <dbReference type="Google" id="ProtNLM"/>
    </source>
</evidence>
<dbReference type="InterPro" id="IPR021354">
    <property type="entry name" value="DUF2975"/>
</dbReference>
<dbReference type="Pfam" id="PF11188">
    <property type="entry name" value="DUF2975"/>
    <property type="match status" value="1"/>
</dbReference>
<feature type="transmembrane region" description="Helical" evidence="1">
    <location>
        <begin position="161"/>
        <end position="177"/>
    </location>
</feature>
<feature type="transmembrane region" description="Helical" evidence="1">
    <location>
        <begin position="72"/>
        <end position="99"/>
    </location>
</feature>
<dbReference type="AlphaFoldDB" id="A0A1H8LZA0"/>
<gene>
    <name evidence="2" type="ORF">SAMN05444123_101292</name>
</gene>
<protein>
    <recommendedName>
        <fullName evidence="4">DUF2975 domain-containing protein</fullName>
    </recommendedName>
</protein>
<proteinExistence type="predicted"/>